<evidence type="ECO:0000313" key="4">
    <source>
        <dbReference type="EMBL" id="GGN51331.1"/>
    </source>
</evidence>
<dbReference type="Proteomes" id="UP000624041">
    <property type="component" value="Unassembled WGS sequence"/>
</dbReference>
<organism evidence="4 5">
    <name type="scientific">Oceanobacillus indicireducens</name>
    <dbReference type="NCBI Taxonomy" id="1004261"/>
    <lineage>
        <taxon>Bacteria</taxon>
        <taxon>Bacillati</taxon>
        <taxon>Bacillota</taxon>
        <taxon>Bacilli</taxon>
        <taxon>Bacillales</taxon>
        <taxon>Bacillaceae</taxon>
        <taxon>Oceanobacillus</taxon>
    </lineage>
</organism>
<dbReference type="CDD" id="cd04301">
    <property type="entry name" value="NAT_SF"/>
    <property type="match status" value="1"/>
</dbReference>
<accession>A0A917XSL9</accession>
<dbReference type="EMBL" id="BMOS01000003">
    <property type="protein sequence ID" value="GGN51331.1"/>
    <property type="molecule type" value="Genomic_DNA"/>
</dbReference>
<evidence type="ECO:0000256" key="2">
    <source>
        <dbReference type="ARBA" id="ARBA00023315"/>
    </source>
</evidence>
<dbReference type="AlphaFoldDB" id="A0A917XSL9"/>
<dbReference type="GO" id="GO:0016747">
    <property type="term" value="F:acyltransferase activity, transferring groups other than amino-acyl groups"/>
    <property type="evidence" value="ECO:0007669"/>
    <property type="project" value="InterPro"/>
</dbReference>
<dbReference type="Gene3D" id="3.40.630.30">
    <property type="match status" value="1"/>
</dbReference>
<dbReference type="InterPro" id="IPR016181">
    <property type="entry name" value="Acyl_CoA_acyltransferase"/>
</dbReference>
<dbReference type="SUPFAM" id="SSF55729">
    <property type="entry name" value="Acyl-CoA N-acyltransferases (Nat)"/>
    <property type="match status" value="1"/>
</dbReference>
<dbReference type="InterPro" id="IPR000182">
    <property type="entry name" value="GNAT_dom"/>
</dbReference>
<feature type="domain" description="N-acetyltransferase" evidence="3">
    <location>
        <begin position="16"/>
        <end position="174"/>
    </location>
</feature>
<evidence type="ECO:0000259" key="3">
    <source>
        <dbReference type="PROSITE" id="PS51186"/>
    </source>
</evidence>
<keyword evidence="1" id="KW-0808">Transferase</keyword>
<dbReference type="PROSITE" id="PS51186">
    <property type="entry name" value="GNAT"/>
    <property type="match status" value="1"/>
</dbReference>
<dbReference type="PANTHER" id="PTHR43877">
    <property type="entry name" value="AMINOALKYLPHOSPHONATE N-ACETYLTRANSFERASE-RELATED-RELATED"/>
    <property type="match status" value="1"/>
</dbReference>
<sequence>MKKNEEINGKVSRMDLTIRKMKRKDIPAIQDIAKISWNSTYTGIIPSQIQESFLNQAYSVKMLKKQRRNSNFYVALINQELIGFANYSQVYSDDSVHLHAIYLHPEYQGKGIGSALLEIGSDQLAAEKISLHVERQNIKAIQFYKRKGFYKISEFDDELEGHTIHTIRMVWNIHE</sequence>
<name>A0A917XSL9_9BACI</name>
<evidence type="ECO:0000313" key="5">
    <source>
        <dbReference type="Proteomes" id="UP000624041"/>
    </source>
</evidence>
<keyword evidence="5" id="KW-1185">Reference proteome</keyword>
<dbReference type="Pfam" id="PF00583">
    <property type="entry name" value="Acetyltransf_1"/>
    <property type="match status" value="1"/>
</dbReference>
<protein>
    <submittedName>
        <fullName evidence="4">N-acetyltransferase</fullName>
    </submittedName>
</protein>
<reference evidence="4" key="2">
    <citation type="submission" date="2020-09" db="EMBL/GenBank/DDBJ databases">
        <authorList>
            <person name="Sun Q."/>
            <person name="Ohkuma M."/>
        </authorList>
    </citation>
    <scope>NUCLEOTIDE SEQUENCE</scope>
    <source>
        <strain evidence="4">JCM 17251</strain>
    </source>
</reference>
<gene>
    <name evidence="4" type="ORF">GCM10007971_05700</name>
</gene>
<keyword evidence="2" id="KW-0012">Acyltransferase</keyword>
<reference evidence="4" key="1">
    <citation type="journal article" date="2014" name="Int. J. Syst. Evol. Microbiol.">
        <title>Complete genome sequence of Corynebacterium casei LMG S-19264T (=DSM 44701T), isolated from a smear-ripened cheese.</title>
        <authorList>
            <consortium name="US DOE Joint Genome Institute (JGI-PGF)"/>
            <person name="Walter F."/>
            <person name="Albersmeier A."/>
            <person name="Kalinowski J."/>
            <person name="Ruckert C."/>
        </authorList>
    </citation>
    <scope>NUCLEOTIDE SEQUENCE</scope>
    <source>
        <strain evidence="4">JCM 17251</strain>
    </source>
</reference>
<proteinExistence type="predicted"/>
<dbReference type="InterPro" id="IPR050832">
    <property type="entry name" value="Bact_Acetyltransf"/>
</dbReference>
<evidence type="ECO:0000256" key="1">
    <source>
        <dbReference type="ARBA" id="ARBA00022679"/>
    </source>
</evidence>
<comment type="caution">
    <text evidence="4">The sequence shown here is derived from an EMBL/GenBank/DDBJ whole genome shotgun (WGS) entry which is preliminary data.</text>
</comment>